<name>A0AAD5J8W9_ACENE</name>
<dbReference type="EMBL" id="JAJSOW010000004">
    <property type="protein sequence ID" value="KAI9191495.1"/>
    <property type="molecule type" value="Genomic_DNA"/>
</dbReference>
<comment type="caution">
    <text evidence="2">The sequence shown here is derived from an EMBL/GenBank/DDBJ whole genome shotgun (WGS) entry which is preliminary data.</text>
</comment>
<reference evidence="2" key="2">
    <citation type="submission" date="2023-02" db="EMBL/GenBank/DDBJ databases">
        <authorList>
            <person name="Swenson N.G."/>
            <person name="Wegrzyn J.L."/>
            <person name="Mcevoy S.L."/>
        </authorList>
    </citation>
    <scope>NUCLEOTIDE SEQUENCE</scope>
    <source>
        <strain evidence="2">91603</strain>
        <tissue evidence="2">Leaf</tissue>
    </source>
</reference>
<proteinExistence type="predicted"/>
<sequence length="104" mass="11120">MATTARSSMAPASTTRTLTDNPIDGDNHEVINDIGHNCEDFNDSHKTPAPCRTDFSQDLRRLLAPAASLHRSPSLLGEDQKPGLVCPHSSCVALSQPILLTSLA</sequence>
<protein>
    <submittedName>
        <fullName evidence="2">Uncharacterized protein</fullName>
    </submittedName>
</protein>
<gene>
    <name evidence="2" type="ORF">LWI28_009185</name>
</gene>
<reference evidence="2" key="1">
    <citation type="journal article" date="2022" name="Plant J.">
        <title>Strategies of tolerance reflected in two North American maple genomes.</title>
        <authorList>
            <person name="McEvoy S.L."/>
            <person name="Sezen U.U."/>
            <person name="Trouern-Trend A."/>
            <person name="McMahon S.M."/>
            <person name="Schaberg P.G."/>
            <person name="Yang J."/>
            <person name="Wegrzyn J.L."/>
            <person name="Swenson N.G."/>
        </authorList>
    </citation>
    <scope>NUCLEOTIDE SEQUENCE</scope>
    <source>
        <strain evidence="2">91603</strain>
    </source>
</reference>
<keyword evidence="3" id="KW-1185">Reference proteome</keyword>
<feature type="region of interest" description="Disordered" evidence="1">
    <location>
        <begin position="1"/>
        <end position="27"/>
    </location>
</feature>
<organism evidence="2 3">
    <name type="scientific">Acer negundo</name>
    <name type="common">Box elder</name>
    <dbReference type="NCBI Taxonomy" id="4023"/>
    <lineage>
        <taxon>Eukaryota</taxon>
        <taxon>Viridiplantae</taxon>
        <taxon>Streptophyta</taxon>
        <taxon>Embryophyta</taxon>
        <taxon>Tracheophyta</taxon>
        <taxon>Spermatophyta</taxon>
        <taxon>Magnoliopsida</taxon>
        <taxon>eudicotyledons</taxon>
        <taxon>Gunneridae</taxon>
        <taxon>Pentapetalae</taxon>
        <taxon>rosids</taxon>
        <taxon>malvids</taxon>
        <taxon>Sapindales</taxon>
        <taxon>Sapindaceae</taxon>
        <taxon>Hippocastanoideae</taxon>
        <taxon>Acereae</taxon>
        <taxon>Acer</taxon>
    </lineage>
</organism>
<evidence type="ECO:0000313" key="3">
    <source>
        <dbReference type="Proteomes" id="UP001064489"/>
    </source>
</evidence>
<evidence type="ECO:0000313" key="2">
    <source>
        <dbReference type="EMBL" id="KAI9191495.1"/>
    </source>
</evidence>
<feature type="compositionally biased region" description="Polar residues" evidence="1">
    <location>
        <begin position="1"/>
        <end position="20"/>
    </location>
</feature>
<dbReference type="AlphaFoldDB" id="A0AAD5J8W9"/>
<dbReference type="Proteomes" id="UP001064489">
    <property type="component" value="Chromosome 6"/>
</dbReference>
<evidence type="ECO:0000256" key="1">
    <source>
        <dbReference type="SAM" id="MobiDB-lite"/>
    </source>
</evidence>
<accession>A0AAD5J8W9</accession>